<evidence type="ECO:0000313" key="3">
    <source>
        <dbReference type="EMBL" id="AXY22819.1"/>
    </source>
</evidence>
<evidence type="ECO:0000256" key="1">
    <source>
        <dbReference type="ARBA" id="ARBA00022612"/>
    </source>
</evidence>
<evidence type="ECO:0000313" key="4">
    <source>
        <dbReference type="Proteomes" id="UP000264120"/>
    </source>
</evidence>
<reference evidence="3 4" key="1">
    <citation type="submission" date="2017-08" db="EMBL/GenBank/DDBJ databases">
        <title>Complete genome sequence of Gluconacetobacter saccharivorans CV1 isolated from Fermented Vinegar.</title>
        <authorList>
            <person name="Kim S.-Y."/>
        </authorList>
    </citation>
    <scope>NUCLEOTIDE SEQUENCE [LARGE SCALE GENOMIC DNA]</scope>
    <source>
        <strain evidence="3 4">CV1</strain>
    </source>
</reference>
<dbReference type="OrthoDB" id="7594379at2"/>
<name>A0A347WD76_9PROT</name>
<organism evidence="3 4">
    <name type="scientific">Komagataeibacter saccharivorans</name>
    <dbReference type="NCBI Taxonomy" id="265959"/>
    <lineage>
        <taxon>Bacteria</taxon>
        <taxon>Pseudomonadati</taxon>
        <taxon>Pseudomonadota</taxon>
        <taxon>Alphaproteobacteria</taxon>
        <taxon>Acetobacterales</taxon>
        <taxon>Acetobacteraceae</taxon>
        <taxon>Komagataeibacter</taxon>
    </lineage>
</organism>
<dbReference type="EMBL" id="CP023036">
    <property type="protein sequence ID" value="AXY22819.1"/>
    <property type="molecule type" value="Genomic_DNA"/>
</dbReference>
<gene>
    <name evidence="3" type="ORF">CD178_02063</name>
</gene>
<dbReference type="KEGG" id="ksc:CD178_02063"/>
<accession>A0A347WD76</accession>
<protein>
    <submittedName>
        <fullName evidence="3">Terminase-like family protein</fullName>
    </submittedName>
</protein>
<evidence type="ECO:0000259" key="2">
    <source>
        <dbReference type="Pfam" id="PF17289"/>
    </source>
</evidence>
<feature type="domain" description="Terminase large subunit gp17-like C-terminal" evidence="2">
    <location>
        <begin position="80"/>
        <end position="215"/>
    </location>
</feature>
<dbReference type="Gene3D" id="3.30.420.280">
    <property type="match status" value="1"/>
</dbReference>
<dbReference type="InterPro" id="IPR035421">
    <property type="entry name" value="Terminase_6C"/>
</dbReference>
<sequence length="246" mass="27582">MSRWVGTCTWDDVPHLSAEQKEDLLRDLPPYQRDARSKGVPQLGSGAIYPVPESDIVCAPFDIPTFWPRAYALDVGWNRTAAIWGAHDRDSDTLYLYSEHYRGQAEPAVHAEAIRARGAWMNGTIDPASRGRGQTDGQQLFQNYIDLGLILVAARNGVEAGIMEVLERMSSGRLRVFSTLQSWLAEYRIYRRDDHGKIVKKNDHLMDATRYLVVMLPSVESVMPNYLAKAGLASPGAQQTYDPWGS</sequence>
<proteinExistence type="predicted"/>
<keyword evidence="4" id="KW-1185">Reference proteome</keyword>
<dbReference type="RefSeq" id="WP_118963035.1">
    <property type="nucleotide sequence ID" value="NZ_CP023036.1"/>
</dbReference>
<keyword evidence="1" id="KW-1188">Viral release from host cell</keyword>
<dbReference type="Proteomes" id="UP000264120">
    <property type="component" value="Chromosome"/>
</dbReference>
<dbReference type="AlphaFoldDB" id="A0A347WD76"/>
<dbReference type="Pfam" id="PF17289">
    <property type="entry name" value="Terminase_6C"/>
    <property type="match status" value="1"/>
</dbReference>